<dbReference type="EMBL" id="GBRH01247475">
    <property type="protein sequence ID" value="JAD50420.1"/>
    <property type="molecule type" value="Transcribed_RNA"/>
</dbReference>
<accession>A0A0A9ANA3</accession>
<evidence type="ECO:0000313" key="1">
    <source>
        <dbReference type="EMBL" id="JAD50420.1"/>
    </source>
</evidence>
<reference evidence="1" key="1">
    <citation type="submission" date="2014-09" db="EMBL/GenBank/DDBJ databases">
        <authorList>
            <person name="Magalhaes I.L.F."/>
            <person name="Oliveira U."/>
            <person name="Santos F.R."/>
            <person name="Vidigal T.H.D.A."/>
            <person name="Brescovit A.D."/>
            <person name="Santos A.J."/>
        </authorList>
    </citation>
    <scope>NUCLEOTIDE SEQUENCE</scope>
    <source>
        <tissue evidence="1">Shoot tissue taken approximately 20 cm above the soil surface</tissue>
    </source>
</reference>
<organism evidence="1">
    <name type="scientific">Arundo donax</name>
    <name type="common">Giant reed</name>
    <name type="synonym">Donax arundinaceus</name>
    <dbReference type="NCBI Taxonomy" id="35708"/>
    <lineage>
        <taxon>Eukaryota</taxon>
        <taxon>Viridiplantae</taxon>
        <taxon>Streptophyta</taxon>
        <taxon>Embryophyta</taxon>
        <taxon>Tracheophyta</taxon>
        <taxon>Spermatophyta</taxon>
        <taxon>Magnoliopsida</taxon>
        <taxon>Liliopsida</taxon>
        <taxon>Poales</taxon>
        <taxon>Poaceae</taxon>
        <taxon>PACMAD clade</taxon>
        <taxon>Arundinoideae</taxon>
        <taxon>Arundineae</taxon>
        <taxon>Arundo</taxon>
    </lineage>
</organism>
<dbReference type="AlphaFoldDB" id="A0A0A9ANA3"/>
<protein>
    <submittedName>
        <fullName evidence="1">Uncharacterized protein</fullName>
    </submittedName>
</protein>
<proteinExistence type="predicted"/>
<reference evidence="1" key="2">
    <citation type="journal article" date="2015" name="Data Brief">
        <title>Shoot transcriptome of the giant reed, Arundo donax.</title>
        <authorList>
            <person name="Barrero R.A."/>
            <person name="Guerrero F.D."/>
            <person name="Moolhuijzen P."/>
            <person name="Goolsby J.A."/>
            <person name="Tidwell J."/>
            <person name="Bellgard S.E."/>
            <person name="Bellgard M.I."/>
        </authorList>
    </citation>
    <scope>NUCLEOTIDE SEQUENCE</scope>
    <source>
        <tissue evidence="1">Shoot tissue taken approximately 20 cm above the soil surface</tissue>
    </source>
</reference>
<sequence length="23" mass="2601">MEGGAPLRYNYSDICRVQPTLCN</sequence>
<name>A0A0A9ANA3_ARUDO</name>